<dbReference type="Proteomes" id="UP001302676">
    <property type="component" value="Unassembled WGS sequence"/>
</dbReference>
<evidence type="ECO:0000256" key="1">
    <source>
        <dbReference type="ARBA" id="ARBA00000900"/>
    </source>
</evidence>
<keyword evidence="3" id="KW-0808">Transferase</keyword>
<dbReference type="PANTHER" id="PTHR45931">
    <property type="entry name" value="SI:CH211-59O9.10"/>
    <property type="match status" value="1"/>
</dbReference>
<feature type="compositionally biased region" description="Low complexity" evidence="9">
    <location>
        <begin position="357"/>
        <end position="410"/>
    </location>
</feature>
<dbReference type="PANTHER" id="PTHR45931:SF3">
    <property type="entry name" value="RING ZINC FINGER-CONTAINING PROTEIN"/>
    <property type="match status" value="1"/>
</dbReference>
<evidence type="ECO:0000256" key="3">
    <source>
        <dbReference type="ARBA" id="ARBA00022679"/>
    </source>
</evidence>
<reference evidence="11" key="2">
    <citation type="submission" date="2023-05" db="EMBL/GenBank/DDBJ databases">
        <authorList>
            <consortium name="Lawrence Berkeley National Laboratory"/>
            <person name="Steindorff A."/>
            <person name="Hensen N."/>
            <person name="Bonometti L."/>
            <person name="Westerberg I."/>
            <person name="Brannstrom I.O."/>
            <person name="Guillou S."/>
            <person name="Cros-Aarteil S."/>
            <person name="Calhoun S."/>
            <person name="Haridas S."/>
            <person name="Kuo A."/>
            <person name="Mondo S."/>
            <person name="Pangilinan J."/>
            <person name="Riley R."/>
            <person name="Labutti K."/>
            <person name="Andreopoulos B."/>
            <person name="Lipzen A."/>
            <person name="Chen C."/>
            <person name="Yanf M."/>
            <person name="Daum C."/>
            <person name="Ng V."/>
            <person name="Clum A."/>
            <person name="Ohm R."/>
            <person name="Martin F."/>
            <person name="Silar P."/>
            <person name="Natvig D."/>
            <person name="Lalanne C."/>
            <person name="Gautier V."/>
            <person name="Ament-Velasquez S.L."/>
            <person name="Kruys A."/>
            <person name="Hutchinson M.I."/>
            <person name="Powell A.J."/>
            <person name="Barry K."/>
            <person name="Miller A.N."/>
            <person name="Grigoriev I.V."/>
            <person name="Debuchy R."/>
            <person name="Gladieux P."/>
            <person name="Thoren M.H."/>
            <person name="Johannesson H."/>
        </authorList>
    </citation>
    <scope>NUCLEOTIDE SEQUENCE</scope>
    <source>
        <strain evidence="11">CBS 141.50</strain>
    </source>
</reference>
<evidence type="ECO:0000256" key="2">
    <source>
        <dbReference type="ARBA" id="ARBA00012483"/>
    </source>
</evidence>
<keyword evidence="12" id="KW-1185">Reference proteome</keyword>
<dbReference type="PROSITE" id="PS50089">
    <property type="entry name" value="ZF_RING_2"/>
    <property type="match status" value="1"/>
</dbReference>
<evidence type="ECO:0000256" key="4">
    <source>
        <dbReference type="ARBA" id="ARBA00022723"/>
    </source>
</evidence>
<feature type="compositionally biased region" description="Basic and acidic residues" evidence="9">
    <location>
        <begin position="431"/>
        <end position="452"/>
    </location>
</feature>
<feature type="compositionally biased region" description="Basic and acidic residues" evidence="9">
    <location>
        <begin position="515"/>
        <end position="526"/>
    </location>
</feature>
<dbReference type="SMART" id="SM00184">
    <property type="entry name" value="RING"/>
    <property type="match status" value="1"/>
</dbReference>
<feature type="compositionally biased region" description="Low complexity" evidence="9">
    <location>
        <begin position="459"/>
        <end position="476"/>
    </location>
</feature>
<feature type="compositionally biased region" description="Low complexity" evidence="9">
    <location>
        <begin position="552"/>
        <end position="573"/>
    </location>
</feature>
<gene>
    <name evidence="11" type="ORF">C8A04DRAFT_10264</name>
</gene>
<feature type="compositionally biased region" description="Basic and acidic residues" evidence="9">
    <location>
        <begin position="584"/>
        <end position="593"/>
    </location>
</feature>
<dbReference type="GO" id="GO:0005634">
    <property type="term" value="C:nucleus"/>
    <property type="evidence" value="ECO:0007669"/>
    <property type="project" value="TreeGrafter"/>
</dbReference>
<keyword evidence="7" id="KW-0862">Zinc</keyword>
<dbReference type="CDD" id="cd16454">
    <property type="entry name" value="RING-H2_PA-TM-RING"/>
    <property type="match status" value="1"/>
</dbReference>
<dbReference type="InterPro" id="IPR013083">
    <property type="entry name" value="Znf_RING/FYVE/PHD"/>
</dbReference>
<evidence type="ECO:0000256" key="8">
    <source>
        <dbReference type="PROSITE-ProRule" id="PRU00175"/>
    </source>
</evidence>
<dbReference type="Gene3D" id="3.30.40.10">
    <property type="entry name" value="Zinc/RING finger domain, C3HC4 (zinc finger)"/>
    <property type="match status" value="1"/>
</dbReference>
<proteinExistence type="predicted"/>
<evidence type="ECO:0000313" key="11">
    <source>
        <dbReference type="EMBL" id="KAK4145906.1"/>
    </source>
</evidence>
<comment type="catalytic activity">
    <reaction evidence="1">
        <text>S-ubiquitinyl-[E2 ubiquitin-conjugating enzyme]-L-cysteine + [acceptor protein]-L-lysine = [E2 ubiquitin-conjugating enzyme]-L-cysteine + N(6)-ubiquitinyl-[acceptor protein]-L-lysine.</text>
        <dbReference type="EC" id="2.3.2.27"/>
    </reaction>
</comment>
<dbReference type="InterPro" id="IPR051834">
    <property type="entry name" value="RING_finger_E3_ligase"/>
</dbReference>
<feature type="region of interest" description="Disordered" evidence="9">
    <location>
        <begin position="356"/>
        <end position="593"/>
    </location>
</feature>
<keyword evidence="5 8" id="KW-0863">Zinc-finger</keyword>
<keyword evidence="6" id="KW-0833">Ubl conjugation pathway</keyword>
<organism evidence="11 12">
    <name type="scientific">Dichotomopilus funicola</name>
    <dbReference type="NCBI Taxonomy" id="1934379"/>
    <lineage>
        <taxon>Eukaryota</taxon>
        <taxon>Fungi</taxon>
        <taxon>Dikarya</taxon>
        <taxon>Ascomycota</taxon>
        <taxon>Pezizomycotina</taxon>
        <taxon>Sordariomycetes</taxon>
        <taxon>Sordariomycetidae</taxon>
        <taxon>Sordariales</taxon>
        <taxon>Chaetomiaceae</taxon>
        <taxon>Dichotomopilus</taxon>
    </lineage>
</organism>
<feature type="region of interest" description="Disordered" evidence="9">
    <location>
        <begin position="47"/>
        <end position="119"/>
    </location>
</feature>
<reference evidence="11" key="1">
    <citation type="journal article" date="2023" name="Mol. Phylogenet. Evol.">
        <title>Genome-scale phylogeny and comparative genomics of the fungal order Sordariales.</title>
        <authorList>
            <person name="Hensen N."/>
            <person name="Bonometti L."/>
            <person name="Westerberg I."/>
            <person name="Brannstrom I.O."/>
            <person name="Guillou S."/>
            <person name="Cros-Aarteil S."/>
            <person name="Calhoun S."/>
            <person name="Haridas S."/>
            <person name="Kuo A."/>
            <person name="Mondo S."/>
            <person name="Pangilinan J."/>
            <person name="Riley R."/>
            <person name="LaButti K."/>
            <person name="Andreopoulos B."/>
            <person name="Lipzen A."/>
            <person name="Chen C."/>
            <person name="Yan M."/>
            <person name="Daum C."/>
            <person name="Ng V."/>
            <person name="Clum A."/>
            <person name="Steindorff A."/>
            <person name="Ohm R.A."/>
            <person name="Martin F."/>
            <person name="Silar P."/>
            <person name="Natvig D.O."/>
            <person name="Lalanne C."/>
            <person name="Gautier V."/>
            <person name="Ament-Velasquez S.L."/>
            <person name="Kruys A."/>
            <person name="Hutchinson M.I."/>
            <person name="Powell A.J."/>
            <person name="Barry K."/>
            <person name="Miller A.N."/>
            <person name="Grigoriev I.V."/>
            <person name="Debuchy R."/>
            <person name="Gladieux P."/>
            <person name="Hiltunen Thoren M."/>
            <person name="Johannesson H."/>
        </authorList>
    </citation>
    <scope>NUCLEOTIDE SEQUENCE</scope>
    <source>
        <strain evidence="11">CBS 141.50</strain>
    </source>
</reference>
<evidence type="ECO:0000256" key="7">
    <source>
        <dbReference type="ARBA" id="ARBA00022833"/>
    </source>
</evidence>
<evidence type="ECO:0000313" key="12">
    <source>
        <dbReference type="Proteomes" id="UP001302676"/>
    </source>
</evidence>
<dbReference type="EMBL" id="MU853565">
    <property type="protein sequence ID" value="KAK4145906.1"/>
    <property type="molecule type" value="Genomic_DNA"/>
</dbReference>
<sequence length="593" mass="63852">MASLGGRRLGAAEGRELVFCHACQHEWYRENADLECPRCHSSFTEIVESSNDPRDPSPIGIDTLADFASASRTFPRRQADDSDPEEGDIEEHLYGGARSSSTGPPPGSQYGMSNASRPGDEADLVFRRFADMLMHDLGAGRAIRRSPGPSGMFPQQEDAPEPQPGPRFHQTTFRAGPFGGRTRVTVTSGTFSGGGTEGSPFNTASIFDPLFGFGAGDDASQRERSPGPGFGFPLLGSLQELMNSLYNPAAAVHGDAVFTQEALDRIITQLMEASPQTNAAPPASETAIGNLEKKKVDDEMLGPEGKVECTICIDEMKKGDEVAVLPCKHWYHGECVVLWLKEHNTCPICRKPIEGAGTSSSGNNGNNHDLGSNSGQRASSSPSSHSPIPNQQPNTTSSTSAPSPDFASPTQGTPFRFSPGSMFTDSLSARPRPDRGPRERDRPLRSARENMDRLNSIRNLTSGNGSGSGSPTLSTSMFRRNSHSPPPAVSRPSGNSNDEAIAQRTARVRSPSASRNRDRARQRELDWGASERGAAAWDWGLGDGGFGDGRRSSQPSQTQHQSQQQQQPQERQGQGQGGGTFGWLRDRFGGRRN</sequence>
<feature type="domain" description="RING-type" evidence="10">
    <location>
        <begin position="309"/>
        <end position="350"/>
    </location>
</feature>
<evidence type="ECO:0000256" key="5">
    <source>
        <dbReference type="ARBA" id="ARBA00022771"/>
    </source>
</evidence>
<dbReference type="EC" id="2.3.2.27" evidence="2"/>
<dbReference type="InterPro" id="IPR001841">
    <property type="entry name" value="Znf_RING"/>
</dbReference>
<protein>
    <recommendedName>
        <fullName evidence="2">RING-type E3 ubiquitin transferase</fullName>
        <ecNumber evidence="2">2.3.2.27</ecNumber>
    </recommendedName>
</protein>
<dbReference type="GO" id="GO:0008270">
    <property type="term" value="F:zinc ion binding"/>
    <property type="evidence" value="ECO:0007669"/>
    <property type="project" value="UniProtKB-KW"/>
</dbReference>
<dbReference type="Pfam" id="PF13639">
    <property type="entry name" value="zf-RING_2"/>
    <property type="match status" value="1"/>
</dbReference>
<evidence type="ECO:0000259" key="10">
    <source>
        <dbReference type="PROSITE" id="PS50089"/>
    </source>
</evidence>
<dbReference type="GeneID" id="87813131"/>
<name>A0AAN6V982_9PEZI</name>
<dbReference type="SUPFAM" id="SSF57850">
    <property type="entry name" value="RING/U-box"/>
    <property type="match status" value="1"/>
</dbReference>
<evidence type="ECO:0000256" key="6">
    <source>
        <dbReference type="ARBA" id="ARBA00022786"/>
    </source>
</evidence>
<dbReference type="GO" id="GO:0061630">
    <property type="term" value="F:ubiquitin protein ligase activity"/>
    <property type="evidence" value="ECO:0007669"/>
    <property type="project" value="UniProtKB-EC"/>
</dbReference>
<feature type="region of interest" description="Disordered" evidence="9">
    <location>
        <begin position="141"/>
        <end position="182"/>
    </location>
</feature>
<comment type="caution">
    <text evidence="11">The sequence shown here is derived from an EMBL/GenBank/DDBJ whole genome shotgun (WGS) entry which is preliminary data.</text>
</comment>
<dbReference type="GO" id="GO:0006511">
    <property type="term" value="P:ubiquitin-dependent protein catabolic process"/>
    <property type="evidence" value="ECO:0007669"/>
    <property type="project" value="TreeGrafter"/>
</dbReference>
<dbReference type="RefSeq" id="XP_062639277.1">
    <property type="nucleotide sequence ID" value="XM_062776518.1"/>
</dbReference>
<accession>A0AAN6V982</accession>
<keyword evidence="4" id="KW-0479">Metal-binding</keyword>
<dbReference type="AlphaFoldDB" id="A0AAN6V982"/>
<dbReference type="FunFam" id="3.30.40.10:FF:000127">
    <property type="entry name" value="E3 ubiquitin-protein ligase RNF181"/>
    <property type="match status" value="1"/>
</dbReference>
<evidence type="ECO:0000256" key="9">
    <source>
        <dbReference type="SAM" id="MobiDB-lite"/>
    </source>
</evidence>
<dbReference type="GO" id="GO:0016567">
    <property type="term" value="P:protein ubiquitination"/>
    <property type="evidence" value="ECO:0007669"/>
    <property type="project" value="UniProtKB-ARBA"/>
</dbReference>